<feature type="non-terminal residue" evidence="1">
    <location>
        <position position="209"/>
    </location>
</feature>
<protein>
    <recommendedName>
        <fullName evidence="3">HAT C-terminal dimerisation domain-containing protein</fullName>
    </recommendedName>
</protein>
<organism evidence="1 2">
    <name type="scientific">Phytophthora aleatoria</name>
    <dbReference type="NCBI Taxonomy" id="2496075"/>
    <lineage>
        <taxon>Eukaryota</taxon>
        <taxon>Sar</taxon>
        <taxon>Stramenopiles</taxon>
        <taxon>Oomycota</taxon>
        <taxon>Peronosporomycetes</taxon>
        <taxon>Peronosporales</taxon>
        <taxon>Peronosporaceae</taxon>
        <taxon>Phytophthora</taxon>
    </lineage>
</organism>
<gene>
    <name evidence="1" type="ORF">JG688_00008772</name>
</gene>
<evidence type="ECO:0000313" key="1">
    <source>
        <dbReference type="EMBL" id="KAG6962103.1"/>
    </source>
</evidence>
<dbReference type="Proteomes" id="UP000709295">
    <property type="component" value="Unassembled WGS sequence"/>
</dbReference>
<comment type="caution">
    <text evidence="1">The sequence shown here is derived from an EMBL/GenBank/DDBJ whole genome shotgun (WGS) entry which is preliminary data.</text>
</comment>
<keyword evidence="2" id="KW-1185">Reference proteome</keyword>
<evidence type="ECO:0000313" key="2">
    <source>
        <dbReference type="Proteomes" id="UP000709295"/>
    </source>
</evidence>
<proteinExistence type="predicted"/>
<dbReference type="AlphaFoldDB" id="A0A8J5IN48"/>
<reference evidence="1" key="1">
    <citation type="submission" date="2021-01" db="EMBL/GenBank/DDBJ databases">
        <title>Phytophthora aleatoria, a newly-described species from Pinus radiata is distinct from Phytophthora cactorum isolates based on comparative genomics.</title>
        <authorList>
            <person name="Mcdougal R."/>
            <person name="Panda P."/>
            <person name="Williams N."/>
            <person name="Studholme D.J."/>
        </authorList>
    </citation>
    <scope>NUCLEOTIDE SEQUENCE</scope>
    <source>
        <strain evidence="1">NZFS 4037</strain>
    </source>
</reference>
<accession>A0A8J5IN48</accession>
<evidence type="ECO:0008006" key="3">
    <source>
        <dbReference type="Google" id="ProtNLM"/>
    </source>
</evidence>
<name>A0A8J5IN48_9STRA</name>
<dbReference type="EMBL" id="JAENGY010000478">
    <property type="protein sequence ID" value="KAG6962103.1"/>
    <property type="molecule type" value="Genomic_DNA"/>
</dbReference>
<sequence length="209" mass="23828">RNAHYKHCVRDDEPVVRGAPRTLQTKIRLRHARRSGGGSSSSSPPVEAFDASEAELSLLCGEEVSKQAEQSLAESILHKEADLRVEWVEVAKKQYVTKEERNEVVGKLCMALPDGNRVWNVKRLCQYINLRQWFLDTGEQSFPTIALLARVWLGRCSSTAFQERVFSTGSFVMSPLRTRTDNESAHRQLILHHNANEIERLKESSRNAW</sequence>